<feature type="region of interest" description="Disordered" evidence="1">
    <location>
        <begin position="1"/>
        <end position="23"/>
    </location>
</feature>
<protein>
    <submittedName>
        <fullName evidence="2">Uncharacterized protein</fullName>
    </submittedName>
</protein>
<comment type="caution">
    <text evidence="2">The sequence shown here is derived from an EMBL/GenBank/DDBJ whole genome shotgun (WGS) entry which is preliminary data.</text>
</comment>
<dbReference type="Proteomes" id="UP000824540">
    <property type="component" value="Unassembled WGS sequence"/>
</dbReference>
<keyword evidence="3" id="KW-1185">Reference proteome</keyword>
<evidence type="ECO:0000313" key="3">
    <source>
        <dbReference type="Proteomes" id="UP000824540"/>
    </source>
</evidence>
<accession>A0A8T2MPI9</accession>
<name>A0A8T2MPI9_9TELE</name>
<sequence>MRLKIPEKEDEGEESQDTCKGRVGVHGLADPAGEVTNNGSIMLFHEKACWCFQMKRGVSGPHVMRQLDYPYNRCLRLGHFGQSSVRITRT</sequence>
<proteinExistence type="predicted"/>
<gene>
    <name evidence="2" type="ORF">JZ751_028504</name>
</gene>
<organism evidence="2 3">
    <name type="scientific">Albula glossodonta</name>
    <name type="common">roundjaw bonefish</name>
    <dbReference type="NCBI Taxonomy" id="121402"/>
    <lineage>
        <taxon>Eukaryota</taxon>
        <taxon>Metazoa</taxon>
        <taxon>Chordata</taxon>
        <taxon>Craniata</taxon>
        <taxon>Vertebrata</taxon>
        <taxon>Euteleostomi</taxon>
        <taxon>Actinopterygii</taxon>
        <taxon>Neopterygii</taxon>
        <taxon>Teleostei</taxon>
        <taxon>Albuliformes</taxon>
        <taxon>Albulidae</taxon>
        <taxon>Albula</taxon>
    </lineage>
</organism>
<evidence type="ECO:0000313" key="2">
    <source>
        <dbReference type="EMBL" id="KAG9329965.1"/>
    </source>
</evidence>
<reference evidence="2" key="1">
    <citation type="thesis" date="2021" institute="BYU ScholarsArchive" country="Provo, UT, USA">
        <title>Applications of and Algorithms for Genome Assembly and Genomic Analyses with an Emphasis on Marine Teleosts.</title>
        <authorList>
            <person name="Pickett B.D."/>
        </authorList>
    </citation>
    <scope>NUCLEOTIDE SEQUENCE</scope>
    <source>
        <strain evidence="2">HI-2016</strain>
    </source>
</reference>
<evidence type="ECO:0000256" key="1">
    <source>
        <dbReference type="SAM" id="MobiDB-lite"/>
    </source>
</evidence>
<dbReference type="EMBL" id="JAFBMS010000833">
    <property type="protein sequence ID" value="KAG9329965.1"/>
    <property type="molecule type" value="Genomic_DNA"/>
</dbReference>
<dbReference type="AlphaFoldDB" id="A0A8T2MPI9"/>